<feature type="compositionally biased region" description="Acidic residues" evidence="3">
    <location>
        <begin position="50"/>
        <end position="64"/>
    </location>
</feature>
<dbReference type="PANTHER" id="PTHR37042:SF4">
    <property type="entry name" value="OUTER MEMBRANE PROTEIN RV1973"/>
    <property type="match status" value="1"/>
</dbReference>
<dbReference type="RefSeq" id="WP_225397611.1">
    <property type="nucleotide sequence ID" value="NZ_JAYJJQ010000032.1"/>
</dbReference>
<dbReference type="EMBL" id="JAYJJQ010000032">
    <property type="protein sequence ID" value="MEB3071663.1"/>
    <property type="molecule type" value="Genomic_DNA"/>
</dbReference>
<evidence type="ECO:0000256" key="2">
    <source>
        <dbReference type="ARBA" id="ARBA00023136"/>
    </source>
</evidence>
<dbReference type="PANTHER" id="PTHR37042">
    <property type="entry name" value="OUTER MEMBRANE PROTEIN RV1973"/>
    <property type="match status" value="1"/>
</dbReference>
<sequence length="241" mass="25525">MTPIHTDEQHDALEATDGEQSSPGVDDGEASLPGAAMDEPTAGDHLVEEASGDEALADSDDVVADDSGAAPRKWSKSLKWSINWRRVLAFGILPAVIVTLTVTTGFFKWQESSIRNSEAARVESVQVAKDTTVAMLSYEADTVEEQLRAAGELLTGQFRDAYASLINDIVIPGAKKRQISSEATVPAAASVSATPTHAVVLAFINQTVYIGKDAPSATASSVRVTLDKVGGRWLISAFDPI</sequence>
<proteinExistence type="predicted"/>
<feature type="compositionally biased region" description="Basic and acidic residues" evidence="3">
    <location>
        <begin position="1"/>
        <end position="13"/>
    </location>
</feature>
<evidence type="ECO:0008006" key="7">
    <source>
        <dbReference type="Google" id="ProtNLM"/>
    </source>
</evidence>
<dbReference type="Proteomes" id="UP001299283">
    <property type="component" value="Unassembled WGS sequence"/>
</dbReference>
<feature type="transmembrane region" description="Helical" evidence="4">
    <location>
        <begin position="87"/>
        <end position="107"/>
    </location>
</feature>
<evidence type="ECO:0000256" key="1">
    <source>
        <dbReference type="ARBA" id="ARBA00004370"/>
    </source>
</evidence>
<name>A0ABU5Z2M6_9MYCO</name>
<accession>A0ABU5Z2M6</accession>
<evidence type="ECO:0000256" key="3">
    <source>
        <dbReference type="SAM" id="MobiDB-lite"/>
    </source>
</evidence>
<keyword evidence="2 4" id="KW-0472">Membrane</keyword>
<keyword evidence="6" id="KW-1185">Reference proteome</keyword>
<evidence type="ECO:0000313" key="6">
    <source>
        <dbReference type="Proteomes" id="UP001299283"/>
    </source>
</evidence>
<gene>
    <name evidence="5" type="ORF">K5L39_21035</name>
</gene>
<keyword evidence="4" id="KW-0812">Transmembrane</keyword>
<keyword evidence="4" id="KW-1133">Transmembrane helix</keyword>
<comment type="subcellular location">
    <subcellularLocation>
        <location evidence="1">Membrane</location>
    </subcellularLocation>
</comment>
<organism evidence="5 6">
    <name type="scientific">[Mycobacterium] vasticus</name>
    <dbReference type="NCBI Taxonomy" id="2875777"/>
    <lineage>
        <taxon>Bacteria</taxon>
        <taxon>Bacillati</taxon>
        <taxon>Actinomycetota</taxon>
        <taxon>Actinomycetes</taxon>
        <taxon>Mycobacteriales</taxon>
        <taxon>Mycobacteriaceae</taxon>
        <taxon>Mycolicibacter</taxon>
    </lineage>
</organism>
<protein>
    <recommendedName>
        <fullName evidence="7">Mce associated membrane protein</fullName>
    </recommendedName>
</protein>
<evidence type="ECO:0000256" key="4">
    <source>
        <dbReference type="SAM" id="Phobius"/>
    </source>
</evidence>
<comment type="caution">
    <text evidence="5">The sequence shown here is derived from an EMBL/GenBank/DDBJ whole genome shotgun (WGS) entry which is preliminary data.</text>
</comment>
<reference evidence="5 6" key="1">
    <citation type="submission" date="2023-12" db="EMBL/GenBank/DDBJ databases">
        <title>Description of new species of Mycobacterium terrae complex isolated from sewage at the Sao Paulo Zoological Park Foundation in Brazil.</title>
        <authorList>
            <person name="Romagnoli C.L."/>
            <person name="Conceicao E.C."/>
            <person name="Machado E."/>
            <person name="Barreto L.B.P.F."/>
            <person name="Sharma A."/>
            <person name="Silva N.M."/>
            <person name="Marques L.E."/>
            <person name="Juliana M.A."/>
            <person name="Lourenco M.C.S."/>
            <person name="Digiampietri L.A."/>
            <person name="Suffys P.N."/>
            <person name="Viana-Niero C."/>
        </authorList>
    </citation>
    <scope>NUCLEOTIDE SEQUENCE [LARGE SCALE GENOMIC DNA]</scope>
    <source>
        <strain evidence="5 6">MYC017</strain>
    </source>
</reference>
<feature type="region of interest" description="Disordered" evidence="3">
    <location>
        <begin position="1"/>
        <end position="68"/>
    </location>
</feature>
<evidence type="ECO:0000313" key="5">
    <source>
        <dbReference type="EMBL" id="MEB3071663.1"/>
    </source>
</evidence>